<dbReference type="Proteomes" id="UP000515908">
    <property type="component" value="Chromosome 19"/>
</dbReference>
<evidence type="ECO:0000313" key="2">
    <source>
        <dbReference type="EMBL" id="CAD2221028.1"/>
    </source>
</evidence>
<dbReference type="EMBL" id="LR877163">
    <property type="protein sequence ID" value="CAD2221028.1"/>
    <property type="molecule type" value="Genomic_DNA"/>
</dbReference>
<dbReference type="VEuPathDB" id="TriTrypDB:ADEAN_000855500"/>
<reference evidence="2 3" key="1">
    <citation type="submission" date="2020-08" db="EMBL/GenBank/DDBJ databases">
        <authorList>
            <person name="Newling K."/>
            <person name="Davey J."/>
            <person name="Forrester S."/>
        </authorList>
    </citation>
    <scope>NUCLEOTIDE SEQUENCE [LARGE SCALE GENOMIC DNA]</scope>
    <source>
        <strain evidence="3">Crithidia deanei Carvalho (ATCC PRA-265)</strain>
    </source>
</reference>
<organism evidence="2 3">
    <name type="scientific">Angomonas deanei</name>
    <dbReference type="NCBI Taxonomy" id="59799"/>
    <lineage>
        <taxon>Eukaryota</taxon>
        <taxon>Discoba</taxon>
        <taxon>Euglenozoa</taxon>
        <taxon>Kinetoplastea</taxon>
        <taxon>Metakinetoplastina</taxon>
        <taxon>Trypanosomatida</taxon>
        <taxon>Trypanosomatidae</taxon>
        <taxon>Strigomonadinae</taxon>
        <taxon>Angomonas</taxon>
    </lineage>
</organism>
<sequence>MIDHFCVSLLEGNLNLYYVYYMLRGDTFCETLFEDCVQRHYTEHERKRNEAKNNQNGNEVAMKQKDSPCGWLSPKETDALRSYVQGLYTNFVEDVVSFLLNLLQEKS</sequence>
<evidence type="ECO:0000256" key="1">
    <source>
        <dbReference type="SAM" id="MobiDB-lite"/>
    </source>
</evidence>
<protein>
    <submittedName>
        <fullName evidence="2">Uncharacterized protein</fullName>
    </submittedName>
</protein>
<keyword evidence="3" id="KW-1185">Reference proteome</keyword>
<accession>A0A7G2CMH1</accession>
<evidence type="ECO:0000313" key="3">
    <source>
        <dbReference type="Proteomes" id="UP000515908"/>
    </source>
</evidence>
<name>A0A7G2CMH1_9TRYP</name>
<gene>
    <name evidence="2" type="ORF">ADEAN_000855500</name>
</gene>
<dbReference type="AlphaFoldDB" id="A0A7G2CMH1"/>
<proteinExistence type="predicted"/>
<feature type="region of interest" description="Disordered" evidence="1">
    <location>
        <begin position="43"/>
        <end position="70"/>
    </location>
</feature>